<sequence>MRHLIDNSGRLWYDESTSEDLHRLLNVTYWTRIWIVQEIVLARQWFVMCNEQILDGECLIKFCRKAYASRTSVLLSRAFKIVEERVLFRIYGASTLVHLLCRFLDLASTYPVDKIRTLLALCSDDTENLDRILHPLADNFRQFGLHPKDKSEICDEIVRLAAQSDLRSSPWALVGCRDLVTGVLGVNLPHLAAQLGTLFGRRDTGWVDRSTRSEIGQRLKSLT</sequence>
<evidence type="ECO:0008006" key="3">
    <source>
        <dbReference type="Google" id="ProtNLM"/>
    </source>
</evidence>
<dbReference type="OrthoDB" id="3677409at2759"/>
<keyword evidence="2" id="KW-1185">Reference proteome</keyword>
<evidence type="ECO:0000313" key="1">
    <source>
        <dbReference type="EMBL" id="KAF2445222.1"/>
    </source>
</evidence>
<dbReference type="Proteomes" id="UP000799764">
    <property type="component" value="Unassembled WGS sequence"/>
</dbReference>
<comment type="caution">
    <text evidence="1">The sequence shown here is derived from an EMBL/GenBank/DDBJ whole genome shotgun (WGS) entry which is preliminary data.</text>
</comment>
<organism evidence="1 2">
    <name type="scientific">Karstenula rhodostoma CBS 690.94</name>
    <dbReference type="NCBI Taxonomy" id="1392251"/>
    <lineage>
        <taxon>Eukaryota</taxon>
        <taxon>Fungi</taxon>
        <taxon>Dikarya</taxon>
        <taxon>Ascomycota</taxon>
        <taxon>Pezizomycotina</taxon>
        <taxon>Dothideomycetes</taxon>
        <taxon>Pleosporomycetidae</taxon>
        <taxon>Pleosporales</taxon>
        <taxon>Massarineae</taxon>
        <taxon>Didymosphaeriaceae</taxon>
        <taxon>Karstenula</taxon>
    </lineage>
</organism>
<dbReference type="AlphaFoldDB" id="A0A9P4UDJ2"/>
<protein>
    <recommendedName>
        <fullName evidence="3">Heterokaryon incompatibility domain-containing protein</fullName>
    </recommendedName>
</protein>
<proteinExistence type="predicted"/>
<dbReference type="EMBL" id="MU001500">
    <property type="protein sequence ID" value="KAF2445222.1"/>
    <property type="molecule type" value="Genomic_DNA"/>
</dbReference>
<dbReference type="PANTHER" id="PTHR24148:SF73">
    <property type="entry name" value="HET DOMAIN PROTEIN (AFU_ORTHOLOGUE AFUA_8G01020)"/>
    <property type="match status" value="1"/>
</dbReference>
<gene>
    <name evidence="1" type="ORF">P171DRAFT_291777</name>
</gene>
<name>A0A9P4UDJ2_9PLEO</name>
<reference evidence="1" key="1">
    <citation type="journal article" date="2020" name="Stud. Mycol.">
        <title>101 Dothideomycetes genomes: a test case for predicting lifestyles and emergence of pathogens.</title>
        <authorList>
            <person name="Haridas S."/>
            <person name="Albert R."/>
            <person name="Binder M."/>
            <person name="Bloem J."/>
            <person name="Labutti K."/>
            <person name="Salamov A."/>
            <person name="Andreopoulos B."/>
            <person name="Baker S."/>
            <person name="Barry K."/>
            <person name="Bills G."/>
            <person name="Bluhm B."/>
            <person name="Cannon C."/>
            <person name="Castanera R."/>
            <person name="Culley D."/>
            <person name="Daum C."/>
            <person name="Ezra D."/>
            <person name="Gonzalez J."/>
            <person name="Henrissat B."/>
            <person name="Kuo A."/>
            <person name="Liang C."/>
            <person name="Lipzen A."/>
            <person name="Lutzoni F."/>
            <person name="Magnuson J."/>
            <person name="Mondo S."/>
            <person name="Nolan M."/>
            <person name="Ohm R."/>
            <person name="Pangilinan J."/>
            <person name="Park H.-J."/>
            <person name="Ramirez L."/>
            <person name="Alfaro M."/>
            <person name="Sun H."/>
            <person name="Tritt A."/>
            <person name="Yoshinaga Y."/>
            <person name="Zwiers L.-H."/>
            <person name="Turgeon B."/>
            <person name="Goodwin S."/>
            <person name="Spatafora J."/>
            <person name="Crous P."/>
            <person name="Grigoriev I."/>
        </authorList>
    </citation>
    <scope>NUCLEOTIDE SEQUENCE</scope>
    <source>
        <strain evidence="1">CBS 690.94</strain>
    </source>
</reference>
<dbReference type="PANTHER" id="PTHR24148">
    <property type="entry name" value="ANKYRIN REPEAT DOMAIN-CONTAINING PROTEIN 39 HOMOLOG-RELATED"/>
    <property type="match status" value="1"/>
</dbReference>
<dbReference type="InterPro" id="IPR052895">
    <property type="entry name" value="HetReg/Transcr_Mod"/>
</dbReference>
<evidence type="ECO:0000313" key="2">
    <source>
        <dbReference type="Proteomes" id="UP000799764"/>
    </source>
</evidence>
<accession>A0A9P4UDJ2</accession>